<feature type="domain" description="Tyr recombinase" evidence="2">
    <location>
        <begin position="28"/>
        <end position="84"/>
    </location>
</feature>
<keyword evidence="1" id="KW-0233">DNA recombination</keyword>
<evidence type="ECO:0000259" key="2">
    <source>
        <dbReference type="Pfam" id="PF00589"/>
    </source>
</evidence>
<dbReference type="GO" id="GO:0015074">
    <property type="term" value="P:DNA integration"/>
    <property type="evidence" value="ECO:0007669"/>
    <property type="project" value="InterPro"/>
</dbReference>
<dbReference type="Pfam" id="PF00589">
    <property type="entry name" value="Phage_integrase"/>
    <property type="match status" value="1"/>
</dbReference>
<dbReference type="InterPro" id="IPR013762">
    <property type="entry name" value="Integrase-like_cat_sf"/>
</dbReference>
<proteinExistence type="predicted"/>
<dbReference type="GO" id="GO:0003677">
    <property type="term" value="F:DNA binding"/>
    <property type="evidence" value="ECO:0007669"/>
    <property type="project" value="InterPro"/>
</dbReference>
<dbReference type="InterPro" id="IPR011010">
    <property type="entry name" value="DNA_brk_join_enz"/>
</dbReference>
<dbReference type="Gene3D" id="1.10.443.10">
    <property type="entry name" value="Intergrase catalytic core"/>
    <property type="match status" value="1"/>
</dbReference>
<dbReference type="AlphaFoldDB" id="A0A650ENS6"/>
<protein>
    <recommendedName>
        <fullName evidence="2">Tyr recombinase domain-containing protein</fullName>
    </recommendedName>
</protein>
<dbReference type="EMBL" id="MN577573">
    <property type="protein sequence ID" value="QGT50981.1"/>
    <property type="molecule type" value="Genomic_DNA"/>
</dbReference>
<gene>
    <name evidence="3" type="ORF">Firmicute1046_0570</name>
</gene>
<reference evidence="3" key="1">
    <citation type="journal article" date="2020" name="J. ISSAAS">
        <title>Lactobacilli and other gastrointestinal microbiota of Peromyscus leucopus, reservoir host for agents of Lyme disease and other zoonoses in North America.</title>
        <authorList>
            <person name="Milovic A."/>
            <person name="Bassam K."/>
            <person name="Shao H."/>
            <person name="Chatzistamou I."/>
            <person name="Tufts D.M."/>
            <person name="Diuk-Wasser M."/>
            <person name="Barbour A.G."/>
        </authorList>
    </citation>
    <scope>NUCLEOTIDE SEQUENCE</scope>
    <source>
        <strain evidence="3">LL40</strain>
    </source>
</reference>
<accession>A0A650ENS6</accession>
<evidence type="ECO:0000313" key="3">
    <source>
        <dbReference type="EMBL" id="QGT50981.1"/>
    </source>
</evidence>
<organism evidence="3">
    <name type="scientific">uncultured Bacillota bacterium</name>
    <dbReference type="NCBI Taxonomy" id="344338"/>
    <lineage>
        <taxon>Bacteria</taxon>
        <taxon>Bacillati</taxon>
        <taxon>Bacillota</taxon>
        <taxon>environmental samples</taxon>
    </lineage>
</organism>
<evidence type="ECO:0000256" key="1">
    <source>
        <dbReference type="ARBA" id="ARBA00023172"/>
    </source>
</evidence>
<dbReference type="InterPro" id="IPR002104">
    <property type="entry name" value="Integrase_catalytic"/>
</dbReference>
<dbReference type="SUPFAM" id="SSF56349">
    <property type="entry name" value="DNA breaking-rejoining enzymes"/>
    <property type="match status" value="1"/>
</dbReference>
<dbReference type="GO" id="GO:0006310">
    <property type="term" value="P:DNA recombination"/>
    <property type="evidence" value="ECO:0007669"/>
    <property type="project" value="UniProtKB-KW"/>
</dbReference>
<name>A0A650ENS6_9FIRM</name>
<sequence>MIEDLDHSNIYSTDLVNCLPNGKIQTVNSFKYPTREIKTELGIDFKYHYLRHTYGTFMAEMNTPQHLLCNQMGHGNIHVTQRYYIAVSKSGIDVLKKNLNNL</sequence>